<dbReference type="CDD" id="cd04497">
    <property type="entry name" value="hPOT1_OB1_like"/>
    <property type="match status" value="1"/>
</dbReference>
<dbReference type="Gene3D" id="2.40.50.140">
    <property type="entry name" value="Nucleic acid-binding proteins"/>
    <property type="match status" value="1"/>
</dbReference>
<feature type="compositionally biased region" description="Acidic residues" evidence="1">
    <location>
        <begin position="1055"/>
        <end position="1064"/>
    </location>
</feature>
<feature type="compositionally biased region" description="Acidic residues" evidence="1">
    <location>
        <begin position="261"/>
        <end position="270"/>
    </location>
</feature>
<feature type="region of interest" description="Disordered" evidence="1">
    <location>
        <begin position="1268"/>
        <end position="1341"/>
    </location>
</feature>
<feature type="region of interest" description="Disordered" evidence="1">
    <location>
        <begin position="510"/>
        <end position="937"/>
    </location>
</feature>
<feature type="compositionally biased region" description="Acidic residues" evidence="1">
    <location>
        <begin position="735"/>
        <end position="745"/>
    </location>
</feature>
<protein>
    <recommendedName>
        <fullName evidence="2">Telomeric single stranded DNA binding POT1/Cdc13 domain-containing protein</fullName>
    </recommendedName>
</protein>
<feature type="compositionally biased region" description="Polar residues" evidence="1">
    <location>
        <begin position="1012"/>
        <end position="1026"/>
    </location>
</feature>
<evidence type="ECO:0000256" key="1">
    <source>
        <dbReference type="SAM" id="MobiDB-lite"/>
    </source>
</evidence>
<dbReference type="GO" id="GO:0000781">
    <property type="term" value="C:chromosome, telomeric region"/>
    <property type="evidence" value="ECO:0007669"/>
    <property type="project" value="InterPro"/>
</dbReference>
<feature type="compositionally biased region" description="Basic and acidic residues" evidence="1">
    <location>
        <begin position="810"/>
        <end position="822"/>
    </location>
</feature>
<feature type="domain" description="Telomeric single stranded DNA binding POT1/Cdc13" evidence="2">
    <location>
        <begin position="1118"/>
        <end position="1250"/>
    </location>
</feature>
<feature type="region of interest" description="Disordered" evidence="1">
    <location>
        <begin position="467"/>
        <end position="489"/>
    </location>
</feature>
<evidence type="ECO:0000313" key="4">
    <source>
        <dbReference type="Proteomes" id="UP001152646"/>
    </source>
</evidence>
<proteinExistence type="predicted"/>
<feature type="compositionally biased region" description="Basic and acidic residues" evidence="1">
    <location>
        <begin position="1306"/>
        <end position="1315"/>
    </location>
</feature>
<feature type="compositionally biased region" description="Basic and acidic residues" evidence="1">
    <location>
        <begin position="835"/>
        <end position="860"/>
    </location>
</feature>
<feature type="region of interest" description="Disordered" evidence="1">
    <location>
        <begin position="261"/>
        <end position="297"/>
    </location>
</feature>
<organism evidence="3 4">
    <name type="scientific">Penicillium salamii</name>
    <dbReference type="NCBI Taxonomy" id="1612424"/>
    <lineage>
        <taxon>Eukaryota</taxon>
        <taxon>Fungi</taxon>
        <taxon>Dikarya</taxon>
        <taxon>Ascomycota</taxon>
        <taxon>Pezizomycotina</taxon>
        <taxon>Eurotiomycetes</taxon>
        <taxon>Eurotiomycetidae</taxon>
        <taxon>Eurotiales</taxon>
        <taxon>Aspergillaceae</taxon>
        <taxon>Penicillium</taxon>
    </lineage>
</organism>
<feature type="compositionally biased region" description="Basic and acidic residues" evidence="1">
    <location>
        <begin position="706"/>
        <end position="722"/>
    </location>
</feature>
<sequence length="1341" mass="145787">MTAIEQSPAPHAPSSLVRVPIAELCPDLDQPVNKSILAAVTLVWPYSSSHKSLSLLLAEPDFRLRRSQGQVKVTFHGRVAEKVAESHVGIGDTICLGLNGSEFVRNEATQHTPGKSIAWDAHFKTGVCLEVRQSSQNPFTVNVEHATCAATAAQEAEPAPPATPIRKSTSAEHGFVSSMGSWGSPAFLKPSRPSFGGTTRPAFDPFAEDDGFVPGKGRKRPRYSLQRNDWRVLDEPNSPIEQEGAIDWEQALEQELDREDADAGLNPTDDEPGRDPTEVSNPEIDMEEQVSQPVFAKPSLELTGSILERRAEESNNAMIQEVRQAQVQLPTDTPKIRPIPSPGLPIPSPLVSDNAGLTDYFPSWTSSEAQEIRSVATEIATPPASFVETSEIEAGSIDYSQAGFAGPDVGSVDQNVFDTVFPPTNETEPYSAPHSLLEEQDSGPINTFSTSIIEQGCTKVNDQIDDFREDDPSVSQALHEEDKEEEDTMEAMDDFVPMPTDLDIVPVGQATGELGLADPQSLEQDVTDVYGQDLGRNVKSVGPDGEHNLEEDSGSDLQSAKDAPSATDLDMDALHALQSMRNLREKESSKRQRSSQEESDGGDEDEDSSLATGVLDRSRDGSPYPGDDQMVDEEDRHNARSEDYYDSEDEYDEEASQYGQDEYGLDESDGDESEQENDSSSRPQPPQSQEVIVLDSDSEEEADSETPEKPNAHSLEQDDHSSSRSGSPGSAVASDDADLAIDADLAESQSDGSEKLDGSASEDGSEDNGSEDVNGKGLLYREPDDRVYDSDKGAESSRAVSEQGDDEEDDRVHDSDKGDESSRAVSEQGDDEPDDRVHDSDKDERSPPAVFEKGRDEPTENKAPMQRPNDERGHSFDKFESPDEYQSFGANNANDNDYILEDTADDRDQHLTDTVVYHEDRPELNSQPGTKEHSPKYYNVDGAAESFVAPAADVAEVDAADLLLGHASTPQVPGSLGTSSFTEPHFEMAADSTQETITFERTVDSEFELSTTINKPQISPDLNRSPQPFPLSGSPKPGEDGAPGSDDHAKKVSETEDDGGDDAESAVEFVQTIETPEPRFAVPKVVISTGSTGSPSALVQPPTPGRDAHGLRSKISYFPPLATLVDYHNALVDTISIVQAISPVSRLKTGTRDWFISIDLTDPSMAGMTLNARISRRYKSAIPALTEGSAILLREIEVQSLEHKITLVSAATSAWAVFDGSGPDAEVNGLPVEYGSEERAYASGLRRWYTEVGSASVADHMLQASIERDSIDREFSPPNSEVPSELGSPSSRRSSRRRRQSNRQVTIHELRDGTRYTEVGSPNSRNSSVHELRDGTLYANI</sequence>
<dbReference type="Proteomes" id="UP001152646">
    <property type="component" value="Unassembled WGS sequence"/>
</dbReference>
<gene>
    <name evidence="3" type="ORF">PSALAMII_LOCUS6419</name>
</gene>
<dbReference type="EMBL" id="CAJVPA010000190">
    <property type="protein sequence ID" value="CAG8384679.1"/>
    <property type="molecule type" value="Genomic_DNA"/>
</dbReference>
<feature type="region of interest" description="Disordered" evidence="1">
    <location>
        <begin position="1012"/>
        <end position="1064"/>
    </location>
</feature>
<feature type="compositionally biased region" description="Basic and acidic residues" evidence="1">
    <location>
        <begin position="634"/>
        <end position="643"/>
    </location>
</feature>
<dbReference type="InterPro" id="IPR012340">
    <property type="entry name" value="NA-bd_OB-fold"/>
</dbReference>
<feature type="compositionally biased region" description="Basic and acidic residues" evidence="1">
    <location>
        <begin position="582"/>
        <end position="596"/>
    </location>
</feature>
<feature type="compositionally biased region" description="Basic and acidic residues" evidence="1">
    <location>
        <begin position="906"/>
        <end position="923"/>
    </location>
</feature>
<comment type="caution">
    <text evidence="3">The sequence shown here is derived from an EMBL/GenBank/DDBJ whole genome shotgun (WGS) entry which is preliminary data.</text>
</comment>
<feature type="compositionally biased region" description="Acidic residues" evidence="1">
    <location>
        <begin position="663"/>
        <end position="677"/>
    </location>
</feature>
<feature type="compositionally biased region" description="Acidic residues" evidence="1">
    <location>
        <begin position="644"/>
        <end position="655"/>
    </location>
</feature>
<dbReference type="InterPro" id="IPR011564">
    <property type="entry name" value="Telomer_end-bd_POT1/Cdc13"/>
</dbReference>
<feature type="region of interest" description="Disordered" evidence="1">
    <location>
        <begin position="325"/>
        <end position="350"/>
    </location>
</feature>
<dbReference type="GO" id="GO:0003677">
    <property type="term" value="F:DNA binding"/>
    <property type="evidence" value="ECO:0007669"/>
    <property type="project" value="InterPro"/>
</dbReference>
<feature type="compositionally biased region" description="Low complexity" evidence="1">
    <location>
        <begin position="723"/>
        <end position="734"/>
    </location>
</feature>
<feature type="compositionally biased region" description="Basic and acidic residues" evidence="1">
    <location>
        <begin position="779"/>
        <end position="795"/>
    </location>
</feature>
<name>A0A9W4JA24_9EURO</name>
<feature type="region of interest" description="Disordered" evidence="1">
    <location>
        <begin position="196"/>
        <end position="221"/>
    </location>
</feature>
<dbReference type="SUPFAM" id="SSF50249">
    <property type="entry name" value="Nucleic acid-binding proteins"/>
    <property type="match status" value="1"/>
</dbReference>
<accession>A0A9W4JA24</accession>
<dbReference type="OrthoDB" id="5363079at2759"/>
<feature type="compositionally biased region" description="Pro residues" evidence="1">
    <location>
        <begin position="337"/>
        <end position="348"/>
    </location>
</feature>
<dbReference type="SMART" id="SM00976">
    <property type="entry name" value="Telo_bind"/>
    <property type="match status" value="1"/>
</dbReference>
<evidence type="ECO:0000313" key="3">
    <source>
        <dbReference type="EMBL" id="CAG8384679.1"/>
    </source>
</evidence>
<feature type="compositionally biased region" description="Acidic residues" evidence="1">
    <location>
        <begin position="696"/>
        <end position="705"/>
    </location>
</feature>
<feature type="compositionally biased region" description="Acidic residues" evidence="1">
    <location>
        <begin position="597"/>
        <end position="608"/>
    </location>
</feature>
<evidence type="ECO:0000259" key="2">
    <source>
        <dbReference type="SMART" id="SM00976"/>
    </source>
</evidence>
<reference evidence="3" key="1">
    <citation type="submission" date="2021-07" db="EMBL/GenBank/DDBJ databases">
        <authorList>
            <person name="Branca A.L. A."/>
        </authorList>
    </citation>
    <scope>NUCLEOTIDE SEQUENCE</scope>
</reference>
<feature type="compositionally biased region" description="Basic and acidic residues" evidence="1">
    <location>
        <begin position="868"/>
        <end position="881"/>
    </location>
</feature>
<dbReference type="GO" id="GO:0000723">
    <property type="term" value="P:telomere maintenance"/>
    <property type="evidence" value="ECO:0007669"/>
    <property type="project" value="InterPro"/>
</dbReference>
<feature type="compositionally biased region" description="Basic and acidic residues" evidence="1">
    <location>
        <begin position="1045"/>
        <end position="1054"/>
    </location>
</feature>
<dbReference type="Pfam" id="PF02765">
    <property type="entry name" value="POT1"/>
    <property type="match status" value="1"/>
</dbReference>